<dbReference type="AlphaFoldDB" id="A0AAD9IAU9"/>
<dbReference type="InterPro" id="IPR021765">
    <property type="entry name" value="UstYa-like"/>
</dbReference>
<protein>
    <recommendedName>
        <fullName evidence="11">Cyclochlorotine biosynthesis protein O</fullName>
    </recommendedName>
</protein>
<keyword evidence="4" id="KW-1133">Transmembrane helix</keyword>
<gene>
    <name evidence="9" type="ORF">P8C59_008562</name>
</gene>
<dbReference type="PANTHER" id="PTHR33365:SF4">
    <property type="entry name" value="CYCLOCHLOROTINE BIOSYNTHESIS PROTEIN O"/>
    <property type="match status" value="1"/>
</dbReference>
<evidence type="ECO:0000313" key="10">
    <source>
        <dbReference type="Proteomes" id="UP001217918"/>
    </source>
</evidence>
<comment type="similarity">
    <text evidence="8">Belongs to the ustYa family.</text>
</comment>
<proteinExistence type="inferred from homology"/>
<comment type="caution">
    <text evidence="9">The sequence shown here is derived from an EMBL/GenBank/DDBJ whole genome shotgun (WGS) entry which is preliminary data.</text>
</comment>
<evidence type="ECO:0000256" key="4">
    <source>
        <dbReference type="ARBA" id="ARBA00022989"/>
    </source>
</evidence>
<name>A0AAD9IAU9_9PEZI</name>
<dbReference type="GO" id="GO:0043386">
    <property type="term" value="P:mycotoxin biosynthetic process"/>
    <property type="evidence" value="ECO:0007669"/>
    <property type="project" value="InterPro"/>
</dbReference>
<dbReference type="Pfam" id="PF11807">
    <property type="entry name" value="UstYa"/>
    <property type="match status" value="1"/>
</dbReference>
<evidence type="ECO:0000256" key="3">
    <source>
        <dbReference type="ARBA" id="ARBA00022692"/>
    </source>
</evidence>
<evidence type="ECO:0000313" key="9">
    <source>
        <dbReference type="EMBL" id="KAK2074348.1"/>
    </source>
</evidence>
<organism evidence="9 10">
    <name type="scientific">Phyllachora maydis</name>
    <dbReference type="NCBI Taxonomy" id="1825666"/>
    <lineage>
        <taxon>Eukaryota</taxon>
        <taxon>Fungi</taxon>
        <taxon>Dikarya</taxon>
        <taxon>Ascomycota</taxon>
        <taxon>Pezizomycotina</taxon>
        <taxon>Sordariomycetes</taxon>
        <taxon>Sordariomycetidae</taxon>
        <taxon>Phyllachorales</taxon>
        <taxon>Phyllachoraceae</taxon>
        <taxon>Phyllachora</taxon>
    </lineage>
</organism>
<evidence type="ECO:0000256" key="8">
    <source>
        <dbReference type="ARBA" id="ARBA00035112"/>
    </source>
</evidence>
<evidence type="ECO:0000256" key="6">
    <source>
        <dbReference type="ARBA" id="ARBA00023136"/>
    </source>
</evidence>
<keyword evidence="6" id="KW-0472">Membrane</keyword>
<keyword evidence="5" id="KW-0843">Virulence</keyword>
<evidence type="ECO:0000256" key="7">
    <source>
        <dbReference type="ARBA" id="ARBA00023180"/>
    </source>
</evidence>
<evidence type="ECO:0000256" key="2">
    <source>
        <dbReference type="ARBA" id="ARBA00004685"/>
    </source>
</evidence>
<sequence>MSKLYHSVPLDEEQSLNCLPEKREWTAFNRDTVNRSVGGIQKHWTVIAHAILLSVSLTLFTISFCAKPINPSDPAVLEKFNTYSPIFPAVKYSLRNFSGLGPITKSPYAGYGPEVDKMWDYIANGAGDIMITEEERVKLGLSPDSLKIQDPRTGEWGYRAAVEVFHQLHCLDFLRKVIYKDYYSKPGMSGDIEGAGPEELNGHVDHCIDAIRHNLMCQSDTSVFTFRVFPDLVDQGIEGEWPDMEINHMCRDFDAIKKFNNDRVVSWSHDV</sequence>
<evidence type="ECO:0000256" key="5">
    <source>
        <dbReference type="ARBA" id="ARBA00023026"/>
    </source>
</evidence>
<comment type="subcellular location">
    <subcellularLocation>
        <location evidence="1">Membrane</location>
        <topology evidence="1">Single-pass membrane protein</topology>
    </subcellularLocation>
</comment>
<dbReference type="EMBL" id="JAQQPM010000008">
    <property type="protein sequence ID" value="KAK2074348.1"/>
    <property type="molecule type" value="Genomic_DNA"/>
</dbReference>
<dbReference type="GO" id="GO:0016020">
    <property type="term" value="C:membrane"/>
    <property type="evidence" value="ECO:0007669"/>
    <property type="project" value="UniProtKB-SubCell"/>
</dbReference>
<accession>A0AAD9IAU9</accession>
<evidence type="ECO:0000256" key="1">
    <source>
        <dbReference type="ARBA" id="ARBA00004167"/>
    </source>
</evidence>
<keyword evidence="7" id="KW-0325">Glycoprotein</keyword>
<dbReference type="PANTHER" id="PTHR33365">
    <property type="entry name" value="YALI0B05434P"/>
    <property type="match status" value="1"/>
</dbReference>
<reference evidence="9" key="1">
    <citation type="journal article" date="2023" name="Mol. Plant Microbe Interact.">
        <title>Elucidating the Obligate Nature and Biological Capacity of an Invasive Fungal Corn Pathogen.</title>
        <authorList>
            <person name="MacCready J.S."/>
            <person name="Roggenkamp E.M."/>
            <person name="Gdanetz K."/>
            <person name="Chilvers M.I."/>
        </authorList>
    </citation>
    <scope>NUCLEOTIDE SEQUENCE</scope>
    <source>
        <strain evidence="9">PM02</strain>
    </source>
</reference>
<keyword evidence="10" id="KW-1185">Reference proteome</keyword>
<comment type="pathway">
    <text evidence="2">Mycotoxin biosynthesis.</text>
</comment>
<evidence type="ECO:0008006" key="11">
    <source>
        <dbReference type="Google" id="ProtNLM"/>
    </source>
</evidence>
<keyword evidence="3" id="KW-0812">Transmembrane</keyword>
<dbReference type="Proteomes" id="UP001217918">
    <property type="component" value="Unassembled WGS sequence"/>
</dbReference>